<dbReference type="PANTHER" id="PTHR18964:SF149">
    <property type="entry name" value="BIFUNCTIONAL UDP-N-ACETYLGLUCOSAMINE 2-EPIMERASE_N-ACETYLMANNOSAMINE KINASE"/>
    <property type="match status" value="1"/>
</dbReference>
<dbReference type="RefSeq" id="WP_337311838.1">
    <property type="nucleotide sequence ID" value="NZ_JAEKNS010000100.1"/>
</dbReference>
<dbReference type="EMBL" id="JAEKNS010000100">
    <property type="protein sequence ID" value="MBJ7595073.1"/>
    <property type="molecule type" value="Genomic_DNA"/>
</dbReference>
<evidence type="ECO:0000313" key="3">
    <source>
        <dbReference type="EMBL" id="PZR77701.1"/>
    </source>
</evidence>
<dbReference type="AlphaFoldDB" id="A0A2W6AIZ3"/>
<dbReference type="InterPro" id="IPR049874">
    <property type="entry name" value="ROK_cs"/>
</dbReference>
<reference evidence="3" key="2">
    <citation type="submission" date="2018-05" db="EMBL/GenBank/DDBJ databases">
        <authorList>
            <person name="Ferrari B."/>
        </authorList>
    </citation>
    <scope>NUCLEOTIDE SEQUENCE</scope>
    <source>
        <strain evidence="3">RRmetagenome_bin12</strain>
    </source>
</reference>
<evidence type="ECO:0000256" key="1">
    <source>
        <dbReference type="ARBA" id="ARBA00006479"/>
    </source>
</evidence>
<dbReference type="PANTHER" id="PTHR18964">
    <property type="entry name" value="ROK (REPRESSOR, ORF, KINASE) FAMILY"/>
    <property type="match status" value="1"/>
</dbReference>
<accession>A0A2W6AIZ3</accession>
<protein>
    <submittedName>
        <fullName evidence="2">ROK family protein</fullName>
    </submittedName>
</protein>
<reference evidence="3 4" key="1">
    <citation type="journal article" date="2017" name="Nature">
        <title>Atmospheric trace gases support primary production in Antarctic desert surface soil.</title>
        <authorList>
            <person name="Ji M."/>
            <person name="Greening C."/>
            <person name="Vanwonterghem I."/>
            <person name="Carere C.R."/>
            <person name="Bay S.K."/>
            <person name="Steen J.A."/>
            <person name="Montgomery K."/>
            <person name="Lines T."/>
            <person name="Beardall J."/>
            <person name="van Dorst J."/>
            <person name="Snape I."/>
            <person name="Stott M.B."/>
            <person name="Hugenholtz P."/>
            <person name="Ferrari B.C."/>
        </authorList>
    </citation>
    <scope>NUCLEOTIDE SEQUENCE [LARGE SCALE GENOMIC DNA]</scope>
    <source>
        <strain evidence="3">RRmetagenome_bin12</strain>
    </source>
</reference>
<comment type="caution">
    <text evidence="3">The sequence shown here is derived from an EMBL/GenBank/DDBJ whole genome shotgun (WGS) entry which is preliminary data.</text>
</comment>
<dbReference type="Pfam" id="PF00480">
    <property type="entry name" value="ROK"/>
    <property type="match status" value="1"/>
</dbReference>
<dbReference type="SUPFAM" id="SSF53067">
    <property type="entry name" value="Actin-like ATPase domain"/>
    <property type="match status" value="1"/>
</dbReference>
<dbReference type="InterPro" id="IPR000600">
    <property type="entry name" value="ROK"/>
</dbReference>
<dbReference type="Proteomes" id="UP000606991">
    <property type="component" value="Unassembled WGS sequence"/>
</dbReference>
<comment type="similarity">
    <text evidence="1">Belongs to the ROK (NagC/XylR) family.</text>
</comment>
<evidence type="ECO:0000313" key="5">
    <source>
        <dbReference type="Proteomes" id="UP000606991"/>
    </source>
</evidence>
<reference evidence="2 5" key="3">
    <citation type="submission" date="2020-10" db="EMBL/GenBank/DDBJ databases">
        <title>Ca. Dormibacterota MAGs.</title>
        <authorList>
            <person name="Montgomery K."/>
        </authorList>
    </citation>
    <scope>NUCLEOTIDE SEQUENCE [LARGE SCALE GENOMIC DNA]</scope>
    <source>
        <strain evidence="2">SC8812_S17_18</strain>
    </source>
</reference>
<sequence length="285" mass="29585">MIGLIDVGGTKLLAAVAAGDDAIETPVRRATPRDGDVIAVLAQMLDEVRDGQRLEAIAAAVPGPLDRNRGALLKPPGLSVAWHGLELAAGLSERFGCAVRLENDANCAALAEAHLGAGRGATTLVYYTVSTGIGSGVVRGGRLETGGQDTEGGHQVLWPRPAGGPPCECGGVGCLEAIASGRAIARRFGRRGEEIEDQAVWDEVGEWLGLAAVNATALLACDRVVFGGGVASSRWPRIEPAILATVERQLKLQDAPVIRVAELGEDRNLAGALLLLRPSEQAPPH</sequence>
<proteinExistence type="inferred from homology"/>
<accession>A0A934K3S3</accession>
<dbReference type="Proteomes" id="UP000248724">
    <property type="component" value="Unassembled WGS sequence"/>
</dbReference>
<dbReference type="EMBL" id="QHBU01000287">
    <property type="protein sequence ID" value="PZR77701.1"/>
    <property type="molecule type" value="Genomic_DNA"/>
</dbReference>
<evidence type="ECO:0000313" key="4">
    <source>
        <dbReference type="Proteomes" id="UP000248724"/>
    </source>
</evidence>
<name>A0A2W6AIZ3_9BACT</name>
<organism evidence="3 4">
    <name type="scientific">Candidatus Aeolococcus gillhamiae</name>
    <dbReference type="NCBI Taxonomy" id="3127015"/>
    <lineage>
        <taxon>Bacteria</taxon>
        <taxon>Bacillati</taxon>
        <taxon>Candidatus Dormiibacterota</taxon>
        <taxon>Candidatus Dormibacteria</taxon>
        <taxon>Candidatus Aeolococcales</taxon>
        <taxon>Candidatus Aeolococcaceae</taxon>
        <taxon>Candidatus Aeolococcus</taxon>
    </lineage>
</organism>
<evidence type="ECO:0000313" key="2">
    <source>
        <dbReference type="EMBL" id="MBJ7595073.1"/>
    </source>
</evidence>
<dbReference type="PROSITE" id="PS01125">
    <property type="entry name" value="ROK"/>
    <property type="match status" value="1"/>
</dbReference>
<gene>
    <name evidence="3" type="ORF">DLM65_15075</name>
    <name evidence="2" type="ORF">JF886_09475</name>
</gene>
<dbReference type="Gene3D" id="3.30.420.40">
    <property type="match status" value="2"/>
</dbReference>
<dbReference type="InterPro" id="IPR043129">
    <property type="entry name" value="ATPase_NBD"/>
</dbReference>